<dbReference type="InterPro" id="IPR018076">
    <property type="entry name" value="T2SS_GspF_dom"/>
</dbReference>
<feature type="transmembrane region" description="Helical" evidence="7">
    <location>
        <begin position="125"/>
        <end position="147"/>
    </location>
</feature>
<evidence type="ECO:0000313" key="12">
    <source>
        <dbReference type="Proteomes" id="UP000231878"/>
    </source>
</evidence>
<dbReference type="AlphaFoldDB" id="A0A069BA52"/>
<keyword evidence="5 7" id="KW-1133">Transmembrane helix</keyword>
<evidence type="ECO:0000313" key="11">
    <source>
        <dbReference type="Proteomes" id="UP000030475"/>
    </source>
</evidence>
<comment type="caution">
    <text evidence="9">The sequence shown here is derived from an EMBL/GenBank/DDBJ whole genome shotgun (WGS) entry which is preliminary data.</text>
</comment>
<keyword evidence="6 7" id="KW-0472">Membrane</keyword>
<evidence type="ECO:0000256" key="1">
    <source>
        <dbReference type="ARBA" id="ARBA00004651"/>
    </source>
</evidence>
<dbReference type="OrthoDB" id="7031359at2"/>
<comment type="similarity">
    <text evidence="2">Belongs to the GSP F family.</text>
</comment>
<dbReference type="EMBL" id="PHRB01000018">
    <property type="protein sequence ID" value="PJO64798.1"/>
    <property type="molecule type" value="Genomic_DNA"/>
</dbReference>
<dbReference type="GeneID" id="93063787"/>
<dbReference type="KEGG" id="but:X994_5514"/>
<protein>
    <submittedName>
        <fullName evidence="9">Type II secretion system (T2SS), F family protein</fullName>
    </submittedName>
    <submittedName>
        <fullName evidence="10">Type II secretion system protein F</fullName>
    </submittedName>
</protein>
<dbReference type="Proteomes" id="UP000030475">
    <property type="component" value="Unassembled WGS sequence"/>
</dbReference>
<dbReference type="PANTHER" id="PTHR30012">
    <property type="entry name" value="GENERAL SECRETION PATHWAY PROTEIN"/>
    <property type="match status" value="1"/>
</dbReference>
<dbReference type="InterPro" id="IPR003004">
    <property type="entry name" value="GspF/PilC"/>
</dbReference>
<keyword evidence="3" id="KW-1003">Cell membrane</keyword>
<dbReference type="Gene3D" id="1.20.81.30">
    <property type="entry name" value="Type II secretion system (T2SS), domain F"/>
    <property type="match status" value="1"/>
</dbReference>
<dbReference type="Pfam" id="PF00482">
    <property type="entry name" value="T2SSF"/>
    <property type="match status" value="2"/>
</dbReference>
<dbReference type="Proteomes" id="UP000231878">
    <property type="component" value="Unassembled WGS sequence"/>
</dbReference>
<feature type="transmembrane region" description="Helical" evidence="7">
    <location>
        <begin position="167"/>
        <end position="193"/>
    </location>
</feature>
<reference evidence="9 11" key="1">
    <citation type="submission" date="2014-08" db="EMBL/GenBank/DDBJ databases">
        <authorList>
            <person name="Bunnell A."/>
            <person name="Chain P.S."/>
            <person name="Chertkov O."/>
            <person name="Currie B.J."/>
            <person name="Daligault H.E."/>
            <person name="Davenport K.W."/>
            <person name="Davis C."/>
            <person name="Gleasner C.D."/>
            <person name="Johnson S.L."/>
            <person name="Kaestli M."/>
            <person name="Koren S."/>
            <person name="Kunde Y.A."/>
            <person name="Mayo M."/>
            <person name="McMurry K.K."/>
            <person name="Price E.P."/>
            <person name="Reitenga K.G."/>
            <person name="Robison R."/>
            <person name="Rosovitz M.J."/>
            <person name="Sarovich D.S."/>
            <person name="Teshima H."/>
        </authorList>
    </citation>
    <scope>NUCLEOTIDE SEQUENCE [LARGE SCALE GENOMIC DNA]</scope>
    <source>
        <strain evidence="9 11">MSHR44</strain>
    </source>
</reference>
<evidence type="ECO:0000313" key="9">
    <source>
        <dbReference type="EMBL" id="KGX20231.1"/>
    </source>
</evidence>
<name>A0A069BA52_BURPE</name>
<comment type="subcellular location">
    <subcellularLocation>
        <location evidence="1">Cell membrane</location>
        <topology evidence="1">Multi-pass membrane protein</topology>
    </subcellularLocation>
</comment>
<organism evidence="9 11">
    <name type="scientific">Burkholderia pseudomallei</name>
    <name type="common">Pseudomonas pseudomallei</name>
    <dbReference type="NCBI Taxonomy" id="28450"/>
    <lineage>
        <taxon>Bacteria</taxon>
        <taxon>Pseudomonadati</taxon>
        <taxon>Pseudomonadota</taxon>
        <taxon>Betaproteobacteria</taxon>
        <taxon>Burkholderiales</taxon>
        <taxon>Burkholderiaceae</taxon>
        <taxon>Burkholderia</taxon>
        <taxon>pseudomallei group</taxon>
    </lineage>
</organism>
<feature type="domain" description="Type II secretion system protein GspF" evidence="8">
    <location>
        <begin position="223"/>
        <end position="344"/>
    </location>
</feature>
<evidence type="ECO:0000256" key="3">
    <source>
        <dbReference type="ARBA" id="ARBA00022475"/>
    </source>
</evidence>
<dbReference type="RefSeq" id="WP_004187516.1">
    <property type="nucleotide sequence ID" value="NZ_AP028072.1"/>
</dbReference>
<dbReference type="PANTHER" id="PTHR30012:SF0">
    <property type="entry name" value="TYPE II SECRETION SYSTEM PROTEIN F-RELATED"/>
    <property type="match status" value="1"/>
</dbReference>
<evidence type="ECO:0000256" key="5">
    <source>
        <dbReference type="ARBA" id="ARBA00022989"/>
    </source>
</evidence>
<feature type="domain" description="Type II secretion system protein GspF" evidence="8">
    <location>
        <begin position="24"/>
        <end position="147"/>
    </location>
</feature>
<keyword evidence="4 7" id="KW-0812">Transmembrane</keyword>
<evidence type="ECO:0000313" key="10">
    <source>
        <dbReference type="EMBL" id="PJO64798.1"/>
    </source>
</evidence>
<feature type="transmembrane region" description="Helical" evidence="7">
    <location>
        <begin position="323"/>
        <end position="346"/>
    </location>
</feature>
<gene>
    <name evidence="10" type="ORF">CWD88_19010</name>
    <name evidence="9" type="ORF">Y036_6267</name>
</gene>
<evidence type="ECO:0000256" key="4">
    <source>
        <dbReference type="ARBA" id="ARBA00022692"/>
    </source>
</evidence>
<dbReference type="EMBL" id="JQIM01000006">
    <property type="protein sequence ID" value="KGX20231.1"/>
    <property type="molecule type" value="Genomic_DNA"/>
</dbReference>
<dbReference type="eggNOG" id="COG1459">
    <property type="taxonomic scope" value="Bacteria"/>
</dbReference>
<reference evidence="10 12" key="2">
    <citation type="submission" date="2017-11" db="EMBL/GenBank/DDBJ databases">
        <title>Molecular characterization of Burkholderia pseudomallei and closely related isolates from Vietnam.</title>
        <authorList>
            <person name="Ustinov D.V."/>
            <person name="Antonov A.S."/>
            <person name="Avdusheva E.F."/>
            <person name="Shpak I.M."/>
            <person name="Zakharova I.B."/>
            <person name="Thi L.A."/>
            <person name="Teteryatnikova N."/>
            <person name="Lopasteyskaya Y.A."/>
            <person name="Kuzyutina J.A."/>
            <person name="Ngo T.N."/>
            <person name="Victorov D.V."/>
        </authorList>
    </citation>
    <scope>NUCLEOTIDE SEQUENCE [LARGE SCALE GENOMIC DNA]</scope>
    <source>
        <strain evidence="10 12">V1512</strain>
    </source>
</reference>
<accession>A0A069BA52</accession>
<proteinExistence type="inferred from homology"/>
<evidence type="ECO:0000256" key="6">
    <source>
        <dbReference type="ARBA" id="ARBA00023136"/>
    </source>
</evidence>
<dbReference type="OMA" id="EMRSACY"/>
<sequence>MALELNRRWAKLCLNADERLRVYRKIAKMLGNGLPLLKVLEELEWRASREGRKPREPLAIVLSDWRLAVQNGGMLSEAMDAWVPATEQMIVAAGEQAGRIEDALASVADIVQSSRKIRRAVTGGVAYPVGLVVMVIGYLYLFGTHVIPKFALIADPAHWRGAARSLYLMSLFVQGWMLVVVAALAAALVALAWSLPRWRGPLRIYADRVPPYSIYRLIAGSGFLIAFSALQASGVTVEKALLKIGSVAGPWLRERIDDTLVGVKSGLNAGEALLNAGYQFPSREIVEDLCIYAEYGGFDAALKMLADEWLEEGVARITAQMRVLNGVAIVVLALLIGWLVTGFFGIQQEIAAMTRAMH</sequence>
<evidence type="ECO:0000256" key="7">
    <source>
        <dbReference type="SAM" id="Phobius"/>
    </source>
</evidence>
<evidence type="ECO:0000256" key="2">
    <source>
        <dbReference type="ARBA" id="ARBA00005745"/>
    </source>
</evidence>
<dbReference type="GO" id="GO:0005886">
    <property type="term" value="C:plasma membrane"/>
    <property type="evidence" value="ECO:0007669"/>
    <property type="project" value="UniProtKB-SubCell"/>
</dbReference>
<evidence type="ECO:0000259" key="8">
    <source>
        <dbReference type="Pfam" id="PF00482"/>
    </source>
</evidence>
<dbReference type="InterPro" id="IPR042094">
    <property type="entry name" value="T2SS_GspF_sf"/>
</dbReference>